<dbReference type="GO" id="GO:0004497">
    <property type="term" value="F:monooxygenase activity"/>
    <property type="evidence" value="ECO:0007669"/>
    <property type="project" value="UniProtKB-KW"/>
</dbReference>
<dbReference type="SUPFAM" id="SSF48264">
    <property type="entry name" value="Cytochrome P450"/>
    <property type="match status" value="1"/>
</dbReference>
<dbReference type="Proteomes" id="UP000027920">
    <property type="component" value="Unassembled WGS sequence"/>
</dbReference>
<keyword evidence="6 8" id="KW-0408">Iron</keyword>
<dbReference type="VEuPathDB" id="FungiDB:A1O9_12416"/>
<dbReference type="PROSITE" id="PS00086">
    <property type="entry name" value="CYTOCHROME_P450"/>
    <property type="match status" value="1"/>
</dbReference>
<evidence type="ECO:0000256" key="5">
    <source>
        <dbReference type="ARBA" id="ARBA00023002"/>
    </source>
</evidence>
<dbReference type="AlphaFoldDB" id="A0A072NUF3"/>
<dbReference type="InterPro" id="IPR017972">
    <property type="entry name" value="Cyt_P450_CS"/>
</dbReference>
<comment type="caution">
    <text evidence="11">The sequence shown here is derived from an EMBL/GenBank/DDBJ whole genome shotgun (WGS) entry which is preliminary data.</text>
</comment>
<sequence>MALGSSANLLALLFSLFSASIASVVTYRLFFHPLSKIPGPKLAAISRLYDFYYDCILGGKFVFKIEELHRQYGPIVRIGPNECHILDPTFFDEFYTISSRLDKDGWYYAFVASQDAGFGTSNADLHRARRKAMSRFFSSSAIAGLESSSREKVLKLCRRLEDIRKNGKLVNLSNAFRCLAADSVTDYCMPKGFNLLDSIDFADDYNRQARTISYIAVWHRHIPIIIPIFMRMPRWFIKATSTEGGLLSFDFQTDLARQAEGAVHAEKRSDKSVLDGIVHSDAIPESDKTVDRLTQEARTLVGAGSETTGSSLEAIAYHVLANPAVLGRLKQELADAVSKSGAVEEPLTHYDIVEDLPFLTAVINEGLRIGNAVSGRLARSNPRTAYTYQSYTLPPGTVISMSIKGNHSNESVFPEPELFKPDRWLVKGEELKRMEKYFTPFGRGSRSCIGKELAVMNLYLMTANFFHKFDAELYQTTPKDVEMEHDFFAPFPAADSRGLRVTLK</sequence>
<keyword evidence="10" id="KW-0732">Signal</keyword>
<evidence type="ECO:0000256" key="7">
    <source>
        <dbReference type="ARBA" id="ARBA00023033"/>
    </source>
</evidence>
<evidence type="ECO:0000256" key="10">
    <source>
        <dbReference type="SAM" id="SignalP"/>
    </source>
</evidence>
<evidence type="ECO:0000256" key="8">
    <source>
        <dbReference type="PIRSR" id="PIRSR602401-1"/>
    </source>
</evidence>
<dbReference type="OrthoDB" id="3945418at2759"/>
<evidence type="ECO:0000256" key="3">
    <source>
        <dbReference type="ARBA" id="ARBA00022617"/>
    </source>
</evidence>
<dbReference type="PANTHER" id="PTHR24305:SF157">
    <property type="entry name" value="N-ACETYLTRYPTOPHAN 6-HYDROXYLASE IVOC-RELATED"/>
    <property type="match status" value="1"/>
</dbReference>
<dbReference type="EMBL" id="AMGV01000023">
    <property type="protein sequence ID" value="KEF51499.1"/>
    <property type="molecule type" value="Genomic_DNA"/>
</dbReference>
<protein>
    <recommendedName>
        <fullName evidence="13">Cytochrome P450 oxidoreductase</fullName>
    </recommendedName>
</protein>
<dbReference type="GO" id="GO:0020037">
    <property type="term" value="F:heme binding"/>
    <property type="evidence" value="ECO:0007669"/>
    <property type="project" value="InterPro"/>
</dbReference>
<feature type="chain" id="PRO_5001681059" description="Cytochrome P450 oxidoreductase" evidence="10">
    <location>
        <begin position="23"/>
        <end position="504"/>
    </location>
</feature>
<name>A0A072NUF3_9EURO</name>
<gene>
    <name evidence="11" type="ORF">A1O9_12416</name>
</gene>
<dbReference type="PANTHER" id="PTHR24305">
    <property type="entry name" value="CYTOCHROME P450"/>
    <property type="match status" value="1"/>
</dbReference>
<keyword evidence="5 9" id="KW-0560">Oxidoreductase</keyword>
<dbReference type="Gene3D" id="1.10.630.10">
    <property type="entry name" value="Cytochrome P450"/>
    <property type="match status" value="1"/>
</dbReference>
<dbReference type="InterPro" id="IPR001128">
    <property type="entry name" value="Cyt_P450"/>
</dbReference>
<evidence type="ECO:0008006" key="13">
    <source>
        <dbReference type="Google" id="ProtNLM"/>
    </source>
</evidence>
<evidence type="ECO:0000256" key="4">
    <source>
        <dbReference type="ARBA" id="ARBA00022723"/>
    </source>
</evidence>
<keyword evidence="4 8" id="KW-0479">Metal-binding</keyword>
<dbReference type="GO" id="GO:0005506">
    <property type="term" value="F:iron ion binding"/>
    <property type="evidence" value="ECO:0007669"/>
    <property type="project" value="InterPro"/>
</dbReference>
<dbReference type="Pfam" id="PF00067">
    <property type="entry name" value="p450"/>
    <property type="match status" value="1"/>
</dbReference>
<comment type="cofactor">
    <cofactor evidence="1 8">
        <name>heme</name>
        <dbReference type="ChEBI" id="CHEBI:30413"/>
    </cofactor>
</comment>
<dbReference type="GO" id="GO:0016705">
    <property type="term" value="F:oxidoreductase activity, acting on paired donors, with incorporation or reduction of molecular oxygen"/>
    <property type="evidence" value="ECO:0007669"/>
    <property type="project" value="InterPro"/>
</dbReference>
<dbReference type="RefSeq" id="XP_013254089.1">
    <property type="nucleotide sequence ID" value="XM_013398635.1"/>
</dbReference>
<comment type="similarity">
    <text evidence="2 9">Belongs to the cytochrome P450 family.</text>
</comment>
<evidence type="ECO:0000256" key="1">
    <source>
        <dbReference type="ARBA" id="ARBA00001971"/>
    </source>
</evidence>
<dbReference type="InterPro" id="IPR036396">
    <property type="entry name" value="Cyt_P450_sf"/>
</dbReference>
<feature type="signal peptide" evidence="10">
    <location>
        <begin position="1"/>
        <end position="22"/>
    </location>
</feature>
<dbReference type="PRINTS" id="PR00385">
    <property type="entry name" value="P450"/>
</dbReference>
<keyword evidence="7 9" id="KW-0503">Monooxygenase</keyword>
<keyword evidence="3 8" id="KW-0349">Heme</keyword>
<dbReference type="PRINTS" id="PR00463">
    <property type="entry name" value="EP450I"/>
</dbReference>
<accession>A0A072NUF3</accession>
<evidence type="ECO:0000313" key="12">
    <source>
        <dbReference type="Proteomes" id="UP000027920"/>
    </source>
</evidence>
<dbReference type="CDD" id="cd11062">
    <property type="entry name" value="CYP58-like"/>
    <property type="match status" value="1"/>
</dbReference>
<evidence type="ECO:0000256" key="6">
    <source>
        <dbReference type="ARBA" id="ARBA00023004"/>
    </source>
</evidence>
<proteinExistence type="inferred from homology"/>
<dbReference type="InterPro" id="IPR002401">
    <property type="entry name" value="Cyt_P450_E_grp-I"/>
</dbReference>
<dbReference type="GeneID" id="25287310"/>
<organism evidence="11 12">
    <name type="scientific">Exophiala aquamarina CBS 119918</name>
    <dbReference type="NCBI Taxonomy" id="1182545"/>
    <lineage>
        <taxon>Eukaryota</taxon>
        <taxon>Fungi</taxon>
        <taxon>Dikarya</taxon>
        <taxon>Ascomycota</taxon>
        <taxon>Pezizomycotina</taxon>
        <taxon>Eurotiomycetes</taxon>
        <taxon>Chaetothyriomycetidae</taxon>
        <taxon>Chaetothyriales</taxon>
        <taxon>Herpotrichiellaceae</taxon>
        <taxon>Exophiala</taxon>
    </lineage>
</organism>
<dbReference type="InterPro" id="IPR050121">
    <property type="entry name" value="Cytochrome_P450_monoxygenase"/>
</dbReference>
<keyword evidence="12" id="KW-1185">Reference proteome</keyword>
<dbReference type="STRING" id="1182545.A0A072NUF3"/>
<dbReference type="HOGENOM" id="CLU_001570_14_4_1"/>
<evidence type="ECO:0000256" key="9">
    <source>
        <dbReference type="RuleBase" id="RU000461"/>
    </source>
</evidence>
<evidence type="ECO:0000313" key="11">
    <source>
        <dbReference type="EMBL" id="KEF51499.1"/>
    </source>
</evidence>
<feature type="binding site" description="axial binding residue" evidence="8">
    <location>
        <position position="448"/>
    </location>
    <ligand>
        <name>heme</name>
        <dbReference type="ChEBI" id="CHEBI:30413"/>
    </ligand>
    <ligandPart>
        <name>Fe</name>
        <dbReference type="ChEBI" id="CHEBI:18248"/>
    </ligandPart>
</feature>
<evidence type="ECO:0000256" key="2">
    <source>
        <dbReference type="ARBA" id="ARBA00010617"/>
    </source>
</evidence>
<reference evidence="11 12" key="1">
    <citation type="submission" date="2013-03" db="EMBL/GenBank/DDBJ databases">
        <title>The Genome Sequence of Exophiala aquamarina CBS 119918.</title>
        <authorList>
            <consortium name="The Broad Institute Genomics Platform"/>
            <person name="Cuomo C."/>
            <person name="de Hoog S."/>
            <person name="Gorbushina A."/>
            <person name="Walker B."/>
            <person name="Young S.K."/>
            <person name="Zeng Q."/>
            <person name="Gargeya S."/>
            <person name="Fitzgerald M."/>
            <person name="Haas B."/>
            <person name="Abouelleil A."/>
            <person name="Allen A.W."/>
            <person name="Alvarado L."/>
            <person name="Arachchi H.M."/>
            <person name="Berlin A.M."/>
            <person name="Chapman S.B."/>
            <person name="Gainer-Dewar J."/>
            <person name="Goldberg J."/>
            <person name="Griggs A."/>
            <person name="Gujja S."/>
            <person name="Hansen M."/>
            <person name="Howarth C."/>
            <person name="Imamovic A."/>
            <person name="Ireland A."/>
            <person name="Larimer J."/>
            <person name="McCowan C."/>
            <person name="Murphy C."/>
            <person name="Pearson M."/>
            <person name="Poon T.W."/>
            <person name="Priest M."/>
            <person name="Roberts A."/>
            <person name="Saif S."/>
            <person name="Shea T."/>
            <person name="Sisk P."/>
            <person name="Sykes S."/>
            <person name="Wortman J."/>
            <person name="Nusbaum C."/>
            <person name="Birren B."/>
        </authorList>
    </citation>
    <scope>NUCLEOTIDE SEQUENCE [LARGE SCALE GENOMIC DNA]</scope>
    <source>
        <strain evidence="11 12">CBS 119918</strain>
    </source>
</reference>